<comment type="caution">
    <text evidence="2">The sequence shown here is derived from an EMBL/GenBank/DDBJ whole genome shotgun (WGS) entry which is preliminary data.</text>
</comment>
<dbReference type="InterPro" id="IPR036866">
    <property type="entry name" value="RibonucZ/Hydroxyglut_hydro"/>
</dbReference>
<accession>A0A161XDY1</accession>
<evidence type="ECO:0000313" key="2">
    <source>
        <dbReference type="EMBL" id="KZL92556.1"/>
    </source>
</evidence>
<gene>
    <name evidence="2" type="ORF">CLMAG_23700</name>
</gene>
<dbReference type="RefSeq" id="WP_066622117.1">
    <property type="nucleotide sequence ID" value="NZ_FQXL01000036.1"/>
</dbReference>
<dbReference type="EMBL" id="LWAE01000002">
    <property type="protein sequence ID" value="KZL92556.1"/>
    <property type="molecule type" value="Genomic_DNA"/>
</dbReference>
<dbReference type="Pfam" id="PF12706">
    <property type="entry name" value="Lactamase_B_2"/>
    <property type="match status" value="1"/>
</dbReference>
<dbReference type="PATRIC" id="fig|1121326.3.peg.2367"/>
<reference evidence="2 3" key="1">
    <citation type="submission" date="2016-04" db="EMBL/GenBank/DDBJ databases">
        <title>Genome sequence of Clostridium magnum DSM 2767.</title>
        <authorList>
            <person name="Poehlein A."/>
            <person name="Uhlig R."/>
            <person name="Fischer R."/>
            <person name="Bahl H."/>
            <person name="Daniel R."/>
        </authorList>
    </citation>
    <scope>NUCLEOTIDE SEQUENCE [LARGE SCALE GENOMIC DNA]</scope>
    <source>
        <strain evidence="2 3">DSM 2767</strain>
    </source>
</reference>
<sequence length="268" mass="31172">MKKQEFSNLHLLNENVSMTLIANTGVLVEYDGIKILVDGIHYDSEYHFSKVPKKILNDMMEGNGKFKNIDYIMFSHEHSDHFSPYYTMEYLKNNNVKCIFMPLEGSEKLANLQSYINNYSFSCRLLKLPVGESCCYQLRQDISVTIFNAVHMGKQYSFMDNYCFLLTLGEKNILFTADADYVDSYFKNPLTGKDIDVVFVNPLFFNNIAGRKVIENVIKPTMVGVYHIPFLQDDKLMFRKIVKRDMNKFKNDFYDVFALCDEGQTVII</sequence>
<proteinExistence type="predicted"/>
<dbReference type="InterPro" id="IPR050114">
    <property type="entry name" value="UPF0173_UPF0282_UlaG_hydrolase"/>
</dbReference>
<evidence type="ECO:0000259" key="1">
    <source>
        <dbReference type="Pfam" id="PF12706"/>
    </source>
</evidence>
<protein>
    <submittedName>
        <fullName evidence="2">Beta-lactamase superfamily domain protein</fullName>
    </submittedName>
</protein>
<dbReference type="Proteomes" id="UP000076603">
    <property type="component" value="Unassembled WGS sequence"/>
</dbReference>
<evidence type="ECO:0000313" key="3">
    <source>
        <dbReference type="Proteomes" id="UP000076603"/>
    </source>
</evidence>
<dbReference type="SUPFAM" id="SSF56281">
    <property type="entry name" value="Metallo-hydrolase/oxidoreductase"/>
    <property type="match status" value="1"/>
</dbReference>
<dbReference type="STRING" id="1121326.CLMAG_23700"/>
<organism evidence="2 3">
    <name type="scientific">Clostridium magnum DSM 2767</name>
    <dbReference type="NCBI Taxonomy" id="1121326"/>
    <lineage>
        <taxon>Bacteria</taxon>
        <taxon>Bacillati</taxon>
        <taxon>Bacillota</taxon>
        <taxon>Clostridia</taxon>
        <taxon>Eubacteriales</taxon>
        <taxon>Clostridiaceae</taxon>
        <taxon>Clostridium</taxon>
    </lineage>
</organism>
<name>A0A161XDY1_9CLOT</name>
<dbReference type="PANTHER" id="PTHR43546">
    <property type="entry name" value="UPF0173 METAL-DEPENDENT HYDROLASE MJ1163-RELATED"/>
    <property type="match status" value="1"/>
</dbReference>
<dbReference type="InterPro" id="IPR001279">
    <property type="entry name" value="Metallo-B-lactamas"/>
</dbReference>
<dbReference type="OrthoDB" id="9789133at2"/>
<feature type="domain" description="Metallo-beta-lactamase" evidence="1">
    <location>
        <begin position="66"/>
        <end position="201"/>
    </location>
</feature>
<dbReference type="AlphaFoldDB" id="A0A161XDY1"/>
<keyword evidence="3" id="KW-1185">Reference proteome</keyword>
<dbReference type="Gene3D" id="3.60.15.10">
    <property type="entry name" value="Ribonuclease Z/Hydroxyacylglutathione hydrolase-like"/>
    <property type="match status" value="1"/>
</dbReference>